<dbReference type="InterPro" id="IPR014729">
    <property type="entry name" value="Rossmann-like_a/b/a_fold"/>
</dbReference>
<dbReference type="EMBL" id="LR796916">
    <property type="protein sequence ID" value="CAB4175536.1"/>
    <property type="molecule type" value="Genomic_DNA"/>
</dbReference>
<accession>A0A6J5PZE4</accession>
<evidence type="ECO:0000313" key="3">
    <source>
        <dbReference type="EMBL" id="CAB4193835.1"/>
    </source>
</evidence>
<name>A0A6J5PZE4_9CAUD</name>
<dbReference type="InterPro" id="IPR004821">
    <property type="entry name" value="Cyt_trans-like"/>
</dbReference>
<protein>
    <submittedName>
        <fullName evidence="2">Cytidyltransferase-like domain containing protein</fullName>
    </submittedName>
</protein>
<dbReference type="SUPFAM" id="SSF52374">
    <property type="entry name" value="Nucleotidylyl transferase"/>
    <property type="match status" value="1"/>
</dbReference>
<reference evidence="2" key="1">
    <citation type="submission" date="2020-05" db="EMBL/GenBank/DDBJ databases">
        <authorList>
            <person name="Chiriac C."/>
            <person name="Salcher M."/>
            <person name="Ghai R."/>
            <person name="Kavagutti S V."/>
        </authorList>
    </citation>
    <scope>NUCLEOTIDE SEQUENCE</scope>
</reference>
<dbReference type="GO" id="GO:0016740">
    <property type="term" value="F:transferase activity"/>
    <property type="evidence" value="ECO:0007669"/>
    <property type="project" value="UniProtKB-KW"/>
</dbReference>
<feature type="domain" description="Cytidyltransferase-like" evidence="1">
    <location>
        <begin position="430"/>
        <end position="514"/>
    </location>
</feature>
<keyword evidence="2" id="KW-0808">Transferase</keyword>
<evidence type="ECO:0000313" key="2">
    <source>
        <dbReference type="EMBL" id="CAB4175536.1"/>
    </source>
</evidence>
<sequence>MAGINNLKEIYEKKGESFLNGLLNSYVIINEKVDGAFFGVKKTSDDDFKYFKKSGEITYVDQLLMKYYNTAIQHFQQLSIEKRQRIPANFFFGFEYFTKSDSRSSRRAELPKNNLILSYIHRIDDNGQIVETLQSKEQLTRWANYLEVDAPPIIFEGKLDDDQKSKILEFVYSEKVSLEEKFKTTSFTKYIISILCPDEKSEFSDRELDTIIFRFYGDDSENDVFLAKIVDPIFKQRSEENKPQSTNSQDYIWLIVIDLMNHFEMYNIDDLKKMISDAGEYDSKYIDLINKIFKDFIVEYSSKYDGLELEVPEYLKRPEFELDVNLIGDPEVVNAIAKNSTNLEIYKILLNFFRKVRKKSSAGFFTPDMISQLNLIVQKIKNIIMGDAVYEGLFPSFSQFIGSPNDFIAMSEEEHAENANNSIEPKRVNILIGSFQPVTLGHIKAAKALNDKNGNKTIFVAIKGDMTNKKSPFSLLTTQMMLTKVQQEYPEVIENTLVVPSGQIAEIIKVIRPDYEPILWGTTDRRVKDYALQFDYIKKRDIPLRISKDFKLVELPSFVKSEEIIDLIKTSNFEEFKKLTPSSISAEFFNLQKEVGQTISITEANSDVRLVETDLDTDDDSVII</sequence>
<gene>
    <name evidence="3" type="ORF">UFOVP1247_206</name>
    <name evidence="2" type="ORF">UFOVP970_246</name>
</gene>
<proteinExistence type="predicted"/>
<organism evidence="2">
    <name type="scientific">uncultured Caudovirales phage</name>
    <dbReference type="NCBI Taxonomy" id="2100421"/>
    <lineage>
        <taxon>Viruses</taxon>
        <taxon>Duplodnaviria</taxon>
        <taxon>Heunggongvirae</taxon>
        <taxon>Uroviricota</taxon>
        <taxon>Caudoviricetes</taxon>
        <taxon>Peduoviridae</taxon>
        <taxon>Maltschvirus</taxon>
        <taxon>Maltschvirus maltsch</taxon>
    </lineage>
</organism>
<dbReference type="Gene3D" id="3.40.50.620">
    <property type="entry name" value="HUPs"/>
    <property type="match status" value="1"/>
</dbReference>
<evidence type="ECO:0000259" key="1">
    <source>
        <dbReference type="Pfam" id="PF01467"/>
    </source>
</evidence>
<dbReference type="Pfam" id="PF01467">
    <property type="entry name" value="CTP_transf_like"/>
    <property type="match status" value="1"/>
</dbReference>
<dbReference type="EMBL" id="LR797195">
    <property type="protein sequence ID" value="CAB4193835.1"/>
    <property type="molecule type" value="Genomic_DNA"/>
</dbReference>